<reference evidence="2" key="1">
    <citation type="submission" date="2019-01" db="EMBL/GenBank/DDBJ databases">
        <title>Draft genome sequences of three monokaryotic isolates of the white-rot basidiomycete fungus Dichomitus squalens.</title>
        <authorList>
            <consortium name="DOE Joint Genome Institute"/>
            <person name="Lopez S.C."/>
            <person name="Andreopoulos B."/>
            <person name="Pangilinan J."/>
            <person name="Lipzen A."/>
            <person name="Riley R."/>
            <person name="Ahrendt S."/>
            <person name="Ng V."/>
            <person name="Barry K."/>
            <person name="Daum C."/>
            <person name="Grigoriev I.V."/>
            <person name="Hilden K.S."/>
            <person name="Makela M.R."/>
            <person name="de Vries R.P."/>
        </authorList>
    </citation>
    <scope>NUCLEOTIDE SEQUENCE [LARGE SCALE GENOMIC DNA]</scope>
    <source>
        <strain evidence="2">OM18370.1</strain>
    </source>
</reference>
<dbReference type="AlphaFoldDB" id="A0A4Q9N4I6"/>
<sequence>MLQSGCVQRSVGPPDESSTPRRVILDLAGPYVAHDWLSWRAGNAGRARQSMSKASAIAHSQRSRC</sequence>
<protein>
    <submittedName>
        <fullName evidence="2">Uncharacterized protein</fullName>
    </submittedName>
</protein>
<gene>
    <name evidence="2" type="ORF">BD311DRAFT_744079</name>
</gene>
<organism evidence="2">
    <name type="scientific">Dichomitus squalens</name>
    <dbReference type="NCBI Taxonomy" id="114155"/>
    <lineage>
        <taxon>Eukaryota</taxon>
        <taxon>Fungi</taxon>
        <taxon>Dikarya</taxon>
        <taxon>Basidiomycota</taxon>
        <taxon>Agaricomycotina</taxon>
        <taxon>Agaricomycetes</taxon>
        <taxon>Polyporales</taxon>
        <taxon>Polyporaceae</taxon>
        <taxon>Dichomitus</taxon>
    </lineage>
</organism>
<proteinExistence type="predicted"/>
<feature type="region of interest" description="Disordered" evidence="1">
    <location>
        <begin position="1"/>
        <end position="21"/>
    </location>
</feature>
<evidence type="ECO:0000256" key="1">
    <source>
        <dbReference type="SAM" id="MobiDB-lite"/>
    </source>
</evidence>
<dbReference type="EMBL" id="ML143386">
    <property type="protein sequence ID" value="TBU35489.1"/>
    <property type="molecule type" value="Genomic_DNA"/>
</dbReference>
<name>A0A4Q9N4I6_9APHY</name>
<accession>A0A4Q9N4I6</accession>
<dbReference type="Proteomes" id="UP000292957">
    <property type="component" value="Unassembled WGS sequence"/>
</dbReference>
<evidence type="ECO:0000313" key="2">
    <source>
        <dbReference type="EMBL" id="TBU35489.1"/>
    </source>
</evidence>